<proteinExistence type="predicted"/>
<evidence type="ECO:0000313" key="1">
    <source>
        <dbReference type="EMBL" id="GAA4384063.1"/>
    </source>
</evidence>
<dbReference type="SUPFAM" id="SSF47413">
    <property type="entry name" value="lambda repressor-like DNA-binding domains"/>
    <property type="match status" value="1"/>
</dbReference>
<dbReference type="RefSeq" id="WP_345224818.1">
    <property type="nucleotide sequence ID" value="NZ_BAABHA010000008.1"/>
</dbReference>
<keyword evidence="2" id="KW-1185">Reference proteome</keyword>
<dbReference type="Proteomes" id="UP001500454">
    <property type="component" value="Unassembled WGS sequence"/>
</dbReference>
<comment type="caution">
    <text evidence="1">The sequence shown here is derived from an EMBL/GenBank/DDBJ whole genome shotgun (WGS) entry which is preliminary data.</text>
</comment>
<reference evidence="2" key="1">
    <citation type="journal article" date="2019" name="Int. J. Syst. Evol. Microbiol.">
        <title>The Global Catalogue of Microorganisms (GCM) 10K type strain sequencing project: providing services to taxonomists for standard genome sequencing and annotation.</title>
        <authorList>
            <consortium name="The Broad Institute Genomics Platform"/>
            <consortium name="The Broad Institute Genome Sequencing Center for Infectious Disease"/>
            <person name="Wu L."/>
            <person name="Ma J."/>
        </authorList>
    </citation>
    <scope>NUCLEOTIDE SEQUENCE [LARGE SCALE GENOMIC DNA]</scope>
    <source>
        <strain evidence="2">JCM 17924</strain>
    </source>
</reference>
<protein>
    <recommendedName>
        <fullName evidence="3">XRE family transcriptional regulator</fullName>
    </recommendedName>
</protein>
<evidence type="ECO:0008006" key="3">
    <source>
        <dbReference type="Google" id="ProtNLM"/>
    </source>
</evidence>
<evidence type="ECO:0000313" key="2">
    <source>
        <dbReference type="Proteomes" id="UP001500454"/>
    </source>
</evidence>
<dbReference type="EMBL" id="BAABHA010000008">
    <property type="protein sequence ID" value="GAA4384063.1"/>
    <property type="molecule type" value="Genomic_DNA"/>
</dbReference>
<dbReference type="InterPro" id="IPR010982">
    <property type="entry name" value="Lambda_DNA-bd_dom_sf"/>
</dbReference>
<name>A0ABP8J2W2_9BACT</name>
<organism evidence="1 2">
    <name type="scientific">Hymenobacter koreensis</name>
    <dbReference type="NCBI Taxonomy" id="1084523"/>
    <lineage>
        <taxon>Bacteria</taxon>
        <taxon>Pseudomonadati</taxon>
        <taxon>Bacteroidota</taxon>
        <taxon>Cytophagia</taxon>
        <taxon>Cytophagales</taxon>
        <taxon>Hymenobacteraceae</taxon>
        <taxon>Hymenobacter</taxon>
    </lineage>
</organism>
<gene>
    <name evidence="1" type="ORF">GCM10023186_25890</name>
</gene>
<sequence length="182" mass="20469">MADYTRDYFGLTQERLASWLGVERSVLAHAEIGRRPLPPGYWQQEARLLQARFGLVLQVQGTTSPAPPPLPLPVPASDPLEVRLDYCRHHARRLAHQLKRMRTKATVYEARLRAVPALRAWTGPVPDPAREENWLALFEQEAENALLHDCGAGPQRLLEARLAGLEREAELLTDFLNTLPGA</sequence>
<accession>A0ABP8J2W2</accession>